<keyword evidence="1" id="KW-0472">Membrane</keyword>
<proteinExistence type="predicted"/>
<feature type="transmembrane region" description="Helical" evidence="1">
    <location>
        <begin position="323"/>
        <end position="341"/>
    </location>
</feature>
<sequence length="478" mass="54019">MRLHGLAAASLPDYDSVRNWQIVQEVAHGNLRNLFHHGSPGFSLLYAPVAWLTTDFHVFQHLNALVAVAAVGWLTHFVSKAAKLAPYESALLTLFVGTSVFLTFSGRDFTMGSWSLVAFTGLLQAYYQRLHQATPRSLLRAAVWVTLGLCINYKFLLTLPILVVFELLQQDGLLFQPRNLLRVVGIMAVPYVVLAVVGWLAGLQWYRWLGVYYNIMRPGAPNAAGRLGITQTHPDAFYYLKYIRDFESPLMLLAVFAVPILWWQTLFRQLKRPNIIRYLAIWSYCFLAGMSLLLKAPRGLLLVYGLLYVLAFLSLRRVLDRRWWALAVVVGVAVAFNLRRIQQEVYAYTPSNYAKVAAWLQNHKQPVVASTVGLGVAPYVAPSLVTVITDEQQLATLRQQGDKYVLLDGYWRVTNVRNFETLRQLPAVASWSEPMLTAPLLFLEHSEYTSLGYEETLALQRAASRDSLQLRLLSIGSK</sequence>
<feature type="transmembrane region" description="Helical" evidence="1">
    <location>
        <begin position="300"/>
        <end position="316"/>
    </location>
</feature>
<feature type="transmembrane region" description="Helical" evidence="1">
    <location>
        <begin position="275"/>
        <end position="294"/>
    </location>
</feature>
<evidence type="ECO:0000256" key="1">
    <source>
        <dbReference type="SAM" id="Phobius"/>
    </source>
</evidence>
<feature type="transmembrane region" description="Helical" evidence="1">
    <location>
        <begin position="58"/>
        <end position="78"/>
    </location>
</feature>
<keyword evidence="1" id="KW-1133">Transmembrane helix</keyword>
<name>A0A243WIA7_9BACT</name>
<protein>
    <recommendedName>
        <fullName evidence="4">Glycosyltransferase RgtA/B/C/D-like domain-containing protein</fullName>
    </recommendedName>
</protein>
<dbReference type="Proteomes" id="UP000194873">
    <property type="component" value="Unassembled WGS sequence"/>
</dbReference>
<evidence type="ECO:0008006" key="4">
    <source>
        <dbReference type="Google" id="ProtNLM"/>
    </source>
</evidence>
<evidence type="ECO:0000313" key="2">
    <source>
        <dbReference type="EMBL" id="OUJ75555.1"/>
    </source>
</evidence>
<feature type="transmembrane region" description="Helical" evidence="1">
    <location>
        <begin position="246"/>
        <end position="263"/>
    </location>
</feature>
<feature type="transmembrane region" description="Helical" evidence="1">
    <location>
        <begin position="180"/>
        <end position="201"/>
    </location>
</feature>
<keyword evidence="1" id="KW-0812">Transmembrane</keyword>
<accession>A0A243WIA7</accession>
<dbReference type="EMBL" id="MTSE01000002">
    <property type="protein sequence ID" value="OUJ75555.1"/>
    <property type="molecule type" value="Genomic_DNA"/>
</dbReference>
<comment type="caution">
    <text evidence="2">The sequence shown here is derived from an EMBL/GenBank/DDBJ whole genome shotgun (WGS) entry which is preliminary data.</text>
</comment>
<keyword evidence="3" id="KW-1185">Reference proteome</keyword>
<organism evidence="2 3">
    <name type="scientific">Hymenobacter crusticola</name>
    <dbReference type="NCBI Taxonomy" id="1770526"/>
    <lineage>
        <taxon>Bacteria</taxon>
        <taxon>Pseudomonadati</taxon>
        <taxon>Bacteroidota</taxon>
        <taxon>Cytophagia</taxon>
        <taxon>Cytophagales</taxon>
        <taxon>Hymenobacteraceae</taxon>
        <taxon>Hymenobacter</taxon>
    </lineage>
</organism>
<feature type="transmembrane region" description="Helical" evidence="1">
    <location>
        <begin position="90"/>
        <end position="106"/>
    </location>
</feature>
<dbReference type="AlphaFoldDB" id="A0A243WIA7"/>
<reference evidence="2 3" key="1">
    <citation type="submission" date="2017-01" db="EMBL/GenBank/DDBJ databases">
        <title>A new Hymenobacter.</title>
        <authorList>
            <person name="Liang Y."/>
            <person name="Feng F."/>
        </authorList>
    </citation>
    <scope>NUCLEOTIDE SEQUENCE [LARGE SCALE GENOMIC DNA]</scope>
    <source>
        <strain evidence="2">MIMBbqt21</strain>
    </source>
</reference>
<gene>
    <name evidence="2" type="ORF">BXP70_05980</name>
</gene>
<evidence type="ECO:0000313" key="3">
    <source>
        <dbReference type="Proteomes" id="UP000194873"/>
    </source>
</evidence>
<feature type="transmembrane region" description="Helical" evidence="1">
    <location>
        <begin position="141"/>
        <end position="168"/>
    </location>
</feature>